<organism evidence="10 11">
    <name type="scientific">Leucobacter chromiiresistens</name>
    <dbReference type="NCBI Taxonomy" id="1079994"/>
    <lineage>
        <taxon>Bacteria</taxon>
        <taxon>Bacillati</taxon>
        <taxon>Actinomycetota</taxon>
        <taxon>Actinomycetes</taxon>
        <taxon>Micrococcales</taxon>
        <taxon>Microbacteriaceae</taxon>
        <taxon>Leucobacter</taxon>
    </lineage>
</organism>
<dbReference type="FunFam" id="2.170.190.11:FF:000001">
    <property type="entry name" value="Molybdopterin molybdenumtransferase"/>
    <property type="match status" value="1"/>
</dbReference>
<dbReference type="InterPro" id="IPR005110">
    <property type="entry name" value="MoeA_linker/N"/>
</dbReference>
<evidence type="ECO:0000256" key="2">
    <source>
        <dbReference type="ARBA" id="ARBA00005046"/>
    </source>
</evidence>
<gene>
    <name evidence="10" type="ORF">SAMN04488565_2952</name>
</gene>
<keyword evidence="7" id="KW-0460">Magnesium</keyword>
<feature type="domain" description="MoaB/Mog" evidence="9">
    <location>
        <begin position="205"/>
        <end position="343"/>
    </location>
</feature>
<keyword evidence="5 7" id="KW-0501">Molybdenum cofactor biosynthesis</keyword>
<dbReference type="GO" id="GO:0005829">
    <property type="term" value="C:cytosol"/>
    <property type="evidence" value="ECO:0007669"/>
    <property type="project" value="TreeGrafter"/>
</dbReference>
<dbReference type="PANTHER" id="PTHR10192">
    <property type="entry name" value="MOLYBDOPTERIN BIOSYNTHESIS PROTEIN"/>
    <property type="match status" value="1"/>
</dbReference>
<dbReference type="InterPro" id="IPR038987">
    <property type="entry name" value="MoeA-like"/>
</dbReference>
<dbReference type="Gene3D" id="2.170.190.11">
    <property type="entry name" value="Molybdopterin biosynthesis moea protein, domain 3"/>
    <property type="match status" value="1"/>
</dbReference>
<dbReference type="AlphaFoldDB" id="A0A1H1BPE5"/>
<keyword evidence="7" id="KW-0479">Metal-binding</keyword>
<dbReference type="InterPro" id="IPR036688">
    <property type="entry name" value="MoeA_C_domain_IV_sf"/>
</dbReference>
<reference evidence="10 11" key="1">
    <citation type="submission" date="2016-10" db="EMBL/GenBank/DDBJ databases">
        <authorList>
            <person name="de Groot N.N."/>
        </authorList>
    </citation>
    <scope>NUCLEOTIDE SEQUENCE [LARGE SCALE GENOMIC DNA]</scope>
    <source>
        <strain evidence="10 11">DSM 22788</strain>
    </source>
</reference>
<dbReference type="EC" id="2.10.1.1" evidence="7"/>
<protein>
    <recommendedName>
        <fullName evidence="7">Molybdopterin molybdenumtransferase</fullName>
        <ecNumber evidence="7">2.10.1.1</ecNumber>
    </recommendedName>
</protein>
<dbReference type="GO" id="GO:0006777">
    <property type="term" value="P:Mo-molybdopterin cofactor biosynthetic process"/>
    <property type="evidence" value="ECO:0007669"/>
    <property type="project" value="UniProtKB-UniRule"/>
</dbReference>
<comment type="pathway">
    <text evidence="2 7">Cofactor biosynthesis; molybdopterin biosynthesis.</text>
</comment>
<feature type="region of interest" description="Disordered" evidence="8">
    <location>
        <begin position="1"/>
        <end position="22"/>
    </location>
</feature>
<comment type="function">
    <text evidence="1 7">Catalyzes the insertion of molybdate into adenylated molybdopterin with the concomitant release of AMP.</text>
</comment>
<comment type="catalytic activity">
    <reaction evidence="6">
        <text>adenylyl-molybdopterin + molybdate = Mo-molybdopterin + AMP + H(+)</text>
        <dbReference type="Rhea" id="RHEA:35047"/>
        <dbReference type="ChEBI" id="CHEBI:15378"/>
        <dbReference type="ChEBI" id="CHEBI:36264"/>
        <dbReference type="ChEBI" id="CHEBI:62727"/>
        <dbReference type="ChEBI" id="CHEBI:71302"/>
        <dbReference type="ChEBI" id="CHEBI:456215"/>
        <dbReference type="EC" id="2.10.1.1"/>
    </reaction>
</comment>
<dbReference type="EMBL" id="FNKB01000002">
    <property type="protein sequence ID" value="SDQ53753.1"/>
    <property type="molecule type" value="Genomic_DNA"/>
</dbReference>
<dbReference type="Pfam" id="PF03453">
    <property type="entry name" value="MoeA_N"/>
    <property type="match status" value="1"/>
</dbReference>
<keyword evidence="7" id="KW-0808">Transferase</keyword>
<evidence type="ECO:0000256" key="3">
    <source>
        <dbReference type="ARBA" id="ARBA00010763"/>
    </source>
</evidence>
<dbReference type="SMART" id="SM00852">
    <property type="entry name" value="MoCF_biosynth"/>
    <property type="match status" value="1"/>
</dbReference>
<dbReference type="SUPFAM" id="SSF63867">
    <property type="entry name" value="MoeA C-terminal domain-like"/>
    <property type="match status" value="1"/>
</dbReference>
<dbReference type="Proteomes" id="UP000182690">
    <property type="component" value="Unassembled WGS sequence"/>
</dbReference>
<comment type="cofactor">
    <cofactor evidence="7">
        <name>Mg(2+)</name>
        <dbReference type="ChEBI" id="CHEBI:18420"/>
    </cofactor>
</comment>
<evidence type="ECO:0000256" key="5">
    <source>
        <dbReference type="ARBA" id="ARBA00023150"/>
    </source>
</evidence>
<dbReference type="InterPro" id="IPR036425">
    <property type="entry name" value="MoaB/Mog-like_dom_sf"/>
</dbReference>
<dbReference type="UniPathway" id="UPA00344"/>
<dbReference type="InterPro" id="IPR005111">
    <property type="entry name" value="MoeA_C_domain_IV"/>
</dbReference>
<dbReference type="Gene3D" id="3.40.980.10">
    <property type="entry name" value="MoaB/Mog-like domain"/>
    <property type="match status" value="1"/>
</dbReference>
<dbReference type="STRING" id="1079994.SAMN04488565_2952"/>
<evidence type="ECO:0000256" key="6">
    <source>
        <dbReference type="ARBA" id="ARBA00047317"/>
    </source>
</evidence>
<dbReference type="Gene3D" id="2.40.340.10">
    <property type="entry name" value="MoeA, C-terminal, domain IV"/>
    <property type="match status" value="1"/>
</dbReference>
<dbReference type="Pfam" id="PF00994">
    <property type="entry name" value="MoCF_biosynth"/>
    <property type="match status" value="1"/>
</dbReference>
<name>A0A1H1BPE5_9MICO</name>
<dbReference type="InterPro" id="IPR001453">
    <property type="entry name" value="MoaB/Mog_dom"/>
</dbReference>
<evidence type="ECO:0000313" key="11">
    <source>
        <dbReference type="Proteomes" id="UP000182690"/>
    </source>
</evidence>
<evidence type="ECO:0000259" key="9">
    <source>
        <dbReference type="SMART" id="SM00852"/>
    </source>
</evidence>
<dbReference type="Pfam" id="PF03454">
    <property type="entry name" value="MoeA_C"/>
    <property type="match status" value="1"/>
</dbReference>
<feature type="compositionally biased region" description="Basic and acidic residues" evidence="8">
    <location>
        <begin position="1"/>
        <end position="11"/>
    </location>
</feature>
<accession>A0A1H1BPE5</accession>
<dbReference type="NCBIfam" id="NF045515">
    <property type="entry name" value="Glp_gephyrin"/>
    <property type="match status" value="1"/>
</dbReference>
<dbReference type="PANTHER" id="PTHR10192:SF5">
    <property type="entry name" value="GEPHYRIN"/>
    <property type="match status" value="1"/>
</dbReference>
<dbReference type="GO" id="GO:0046872">
    <property type="term" value="F:metal ion binding"/>
    <property type="evidence" value="ECO:0007669"/>
    <property type="project" value="UniProtKB-UniRule"/>
</dbReference>
<keyword evidence="4 7" id="KW-0500">Molybdenum</keyword>
<dbReference type="GO" id="GO:0061599">
    <property type="term" value="F:molybdopterin molybdotransferase activity"/>
    <property type="evidence" value="ECO:0007669"/>
    <property type="project" value="UniProtKB-UniRule"/>
</dbReference>
<evidence type="ECO:0000256" key="8">
    <source>
        <dbReference type="SAM" id="MobiDB-lite"/>
    </source>
</evidence>
<dbReference type="SUPFAM" id="SSF63882">
    <property type="entry name" value="MoeA N-terminal region -like"/>
    <property type="match status" value="1"/>
</dbReference>
<evidence type="ECO:0000256" key="4">
    <source>
        <dbReference type="ARBA" id="ARBA00022505"/>
    </source>
</evidence>
<dbReference type="CDD" id="cd00887">
    <property type="entry name" value="MoeA"/>
    <property type="match status" value="1"/>
</dbReference>
<dbReference type="RefSeq" id="WP_083352004.1">
    <property type="nucleotide sequence ID" value="NZ_FNKB01000002.1"/>
</dbReference>
<evidence type="ECO:0000313" key="10">
    <source>
        <dbReference type="EMBL" id="SDQ53753.1"/>
    </source>
</evidence>
<dbReference type="Gene3D" id="3.90.105.10">
    <property type="entry name" value="Molybdopterin biosynthesis moea protein, domain 2"/>
    <property type="match status" value="1"/>
</dbReference>
<proteinExistence type="inferred from homology"/>
<comment type="similarity">
    <text evidence="3 7">Belongs to the MoeA family.</text>
</comment>
<evidence type="ECO:0000256" key="1">
    <source>
        <dbReference type="ARBA" id="ARBA00002901"/>
    </source>
</evidence>
<dbReference type="eggNOG" id="COG0303">
    <property type="taxonomic scope" value="Bacteria"/>
</dbReference>
<sequence length="431" mass="44267">MSSSERPRHAPEPGAPGTAPVPVDEHLRAVLDAATPLPVETAQLRAAIGLVLAADVVAGVDLPLWDNSAMDGYAVRAVDTALASEGAPVRLAVIGEVAAGHGGDPLLSPGTAVRIMTGAPLPSSADAIVPVEQTRAEGEPGDWAEHRVAVLREAAPGAHVRRRGEDVVAGERIARAGEQLGARRAAAIAAAGVAEVRVRPRPRVAVIATGSELRSSGAPLERGQIPESNSVLVSALLAEDGIEPVSVAVSDDDAAGFAARLAQLDGRVDAVITTGGVGPGLHDVVRIALAAEPGVRAVRVAVKPGQPQCFGRLRGGALIFALPGNPVSAAVSYELFVRPALRHLQGAARLHRSRVPATVDEGWRGSSDRTQVLPVRMRSTPDGLRCAPAVEPRGYSHAVARHGAAEGYAIVEPGRGDVAAGETVETVVVAW</sequence>
<dbReference type="SUPFAM" id="SSF53218">
    <property type="entry name" value="Molybdenum cofactor biosynthesis proteins"/>
    <property type="match status" value="1"/>
</dbReference>
<dbReference type="InterPro" id="IPR036135">
    <property type="entry name" value="MoeA_linker/N_sf"/>
</dbReference>
<dbReference type="OrthoDB" id="9804758at2"/>
<evidence type="ECO:0000256" key="7">
    <source>
        <dbReference type="RuleBase" id="RU365090"/>
    </source>
</evidence>